<dbReference type="EMBL" id="AP026708">
    <property type="protein sequence ID" value="BDQ33625.1"/>
    <property type="molecule type" value="Genomic_DNA"/>
</dbReference>
<dbReference type="NCBIfam" id="NF037995">
    <property type="entry name" value="TRAP_S1"/>
    <property type="match status" value="1"/>
</dbReference>
<dbReference type="InterPro" id="IPR038404">
    <property type="entry name" value="TRAP_DctP_sf"/>
</dbReference>
<dbReference type="InterPro" id="IPR018389">
    <property type="entry name" value="DctP_fam"/>
</dbReference>
<feature type="signal peptide" evidence="2">
    <location>
        <begin position="1"/>
        <end position="24"/>
    </location>
</feature>
<organism evidence="3 4">
    <name type="scientific">Pseudodesulfovibrio portus</name>
    <dbReference type="NCBI Taxonomy" id="231439"/>
    <lineage>
        <taxon>Bacteria</taxon>
        <taxon>Pseudomonadati</taxon>
        <taxon>Thermodesulfobacteriota</taxon>
        <taxon>Desulfovibrionia</taxon>
        <taxon>Desulfovibrionales</taxon>
        <taxon>Desulfovibrionaceae</taxon>
    </lineage>
</organism>
<dbReference type="RefSeq" id="WP_264983688.1">
    <property type="nucleotide sequence ID" value="NZ_AP026708.1"/>
</dbReference>
<evidence type="ECO:0000256" key="1">
    <source>
        <dbReference type="ARBA" id="ARBA00022729"/>
    </source>
</evidence>
<keyword evidence="4" id="KW-1185">Reference proteome</keyword>
<dbReference type="PANTHER" id="PTHR33376">
    <property type="match status" value="1"/>
</dbReference>
<dbReference type="PROSITE" id="PS51257">
    <property type="entry name" value="PROKAR_LIPOPROTEIN"/>
    <property type="match status" value="1"/>
</dbReference>
<dbReference type="Gene3D" id="3.40.190.170">
    <property type="entry name" value="Bacterial extracellular solute-binding protein, family 7"/>
    <property type="match status" value="1"/>
</dbReference>
<evidence type="ECO:0000313" key="4">
    <source>
        <dbReference type="Proteomes" id="UP001061361"/>
    </source>
</evidence>
<keyword evidence="1 2" id="KW-0732">Signal</keyword>
<gene>
    <name evidence="3" type="ORF">JCM14722_11670</name>
</gene>
<feature type="chain" id="PRO_5047473351" evidence="2">
    <location>
        <begin position="25"/>
        <end position="336"/>
    </location>
</feature>
<dbReference type="CDD" id="cd13665">
    <property type="entry name" value="PBP2_TRAP_Dctp3_4"/>
    <property type="match status" value="1"/>
</dbReference>
<reference evidence="3" key="1">
    <citation type="submission" date="2022-08" db="EMBL/GenBank/DDBJ databases">
        <title>Genome Sequence of the sulphate-reducing bacterium, Pseudodesulfovibrio portus JCM14722.</title>
        <authorList>
            <person name="Kondo R."/>
            <person name="Kataoka T."/>
        </authorList>
    </citation>
    <scope>NUCLEOTIDE SEQUENCE</scope>
    <source>
        <strain evidence="3">JCM 14722</strain>
    </source>
</reference>
<dbReference type="Proteomes" id="UP001061361">
    <property type="component" value="Chromosome"/>
</dbReference>
<dbReference type="PANTHER" id="PTHR33376:SF15">
    <property type="entry name" value="BLL6794 PROTEIN"/>
    <property type="match status" value="1"/>
</dbReference>
<dbReference type="Pfam" id="PF03480">
    <property type="entry name" value="DctP"/>
    <property type="match status" value="1"/>
</dbReference>
<sequence>MKKPFLTLTALFLMTFGLASLACADGVRLTYSNFFPPTHIQSKLAEQWCREVEKRTDGKVIIDYYPGGTLTKAKQCYDGVVESISDIGMSCLAYSRGRFPVMAAVDLPLGYTSGTQATFIANAVATKFTPAEFDDVKPLYFHAHGPGLLFTSEKPVRTLADLKGQKIRATGNSAKLVKALGGSPVAQPMPTTYQSLQKGVVDGSMHPIESNKGWKLGEVVKFCTESVPVAYTTTFFVVMNKNKWASIDPQSQAVITKINEEWAAKHGAAWDDADAAGRQFFLDKGGKVLALETGEAALWVQTAQPVMDEYTDSPEGRKVNAGEVVEFIKAEMAKSP</sequence>
<proteinExistence type="predicted"/>
<protein>
    <submittedName>
        <fullName evidence="3">C4-dicarboxylate ABC transporter substrate-binding protein</fullName>
    </submittedName>
</protein>
<name>A0ABM8AQF1_9BACT</name>
<evidence type="ECO:0000256" key="2">
    <source>
        <dbReference type="SAM" id="SignalP"/>
    </source>
</evidence>
<evidence type="ECO:0000313" key="3">
    <source>
        <dbReference type="EMBL" id="BDQ33625.1"/>
    </source>
</evidence>
<accession>A0ABM8AQF1</accession>